<dbReference type="InterPro" id="IPR015421">
    <property type="entry name" value="PyrdxlP-dep_Trfase_major"/>
</dbReference>
<dbReference type="InterPro" id="IPR011063">
    <property type="entry name" value="TilS/TtcA_N"/>
</dbReference>
<organism evidence="4 5">
    <name type="scientific">Coptotermes formosanus</name>
    <name type="common">Formosan subterranean termite</name>
    <dbReference type="NCBI Taxonomy" id="36987"/>
    <lineage>
        <taxon>Eukaryota</taxon>
        <taxon>Metazoa</taxon>
        <taxon>Ecdysozoa</taxon>
        <taxon>Arthropoda</taxon>
        <taxon>Hexapoda</taxon>
        <taxon>Insecta</taxon>
        <taxon>Pterygota</taxon>
        <taxon>Neoptera</taxon>
        <taxon>Polyneoptera</taxon>
        <taxon>Dictyoptera</taxon>
        <taxon>Blattodea</taxon>
        <taxon>Blattoidea</taxon>
        <taxon>Termitoidae</taxon>
        <taxon>Rhinotermitidae</taxon>
        <taxon>Coptotermes</taxon>
    </lineage>
</organism>
<dbReference type="InParanoid" id="A0A6L2Q538"/>
<feature type="compositionally biased region" description="Polar residues" evidence="1">
    <location>
        <begin position="1024"/>
        <end position="1042"/>
    </location>
</feature>
<dbReference type="PANTHER" id="PTHR43686">
    <property type="entry name" value="SULFURTRANSFERASE-RELATED"/>
    <property type="match status" value="1"/>
</dbReference>
<name>A0A6L2Q538_COPFO</name>
<evidence type="ECO:0008006" key="6">
    <source>
        <dbReference type="Google" id="ProtNLM"/>
    </source>
</evidence>
<gene>
    <name evidence="4" type="ORF">Cfor_12484</name>
</gene>
<evidence type="ECO:0000259" key="3">
    <source>
        <dbReference type="Pfam" id="PF01171"/>
    </source>
</evidence>
<feature type="region of interest" description="Disordered" evidence="1">
    <location>
        <begin position="1024"/>
        <end position="1080"/>
    </location>
</feature>
<feature type="region of interest" description="Disordered" evidence="1">
    <location>
        <begin position="1371"/>
        <end position="1401"/>
    </location>
</feature>
<evidence type="ECO:0000313" key="4">
    <source>
        <dbReference type="EMBL" id="GFG36957.1"/>
    </source>
</evidence>
<dbReference type="Gene3D" id="3.40.50.620">
    <property type="entry name" value="HUPs"/>
    <property type="match status" value="1"/>
</dbReference>
<dbReference type="Proteomes" id="UP000502823">
    <property type="component" value="Unassembled WGS sequence"/>
</dbReference>
<evidence type="ECO:0000259" key="2">
    <source>
        <dbReference type="Pfam" id="PF00266"/>
    </source>
</evidence>
<feature type="compositionally biased region" description="Acidic residues" evidence="1">
    <location>
        <begin position="1391"/>
        <end position="1401"/>
    </location>
</feature>
<feature type="compositionally biased region" description="Low complexity" evidence="1">
    <location>
        <begin position="1060"/>
        <end position="1070"/>
    </location>
</feature>
<dbReference type="Pfam" id="PF01171">
    <property type="entry name" value="ATP_bind_3"/>
    <property type="match status" value="1"/>
</dbReference>
<dbReference type="InterPro" id="IPR015422">
    <property type="entry name" value="PyrdxlP-dep_Trfase_small"/>
</dbReference>
<dbReference type="Gene3D" id="3.90.1150.10">
    <property type="entry name" value="Aspartate Aminotransferase, domain 1"/>
    <property type="match status" value="1"/>
</dbReference>
<dbReference type="EMBL" id="BLKM01000661">
    <property type="protein sequence ID" value="GFG36957.1"/>
    <property type="molecule type" value="Genomic_DNA"/>
</dbReference>
<feature type="compositionally biased region" description="Polar residues" evidence="1">
    <location>
        <begin position="1380"/>
        <end position="1390"/>
    </location>
</feature>
<dbReference type="InterPro" id="IPR000192">
    <property type="entry name" value="Aminotrans_V_dom"/>
</dbReference>
<dbReference type="InterPro" id="IPR014729">
    <property type="entry name" value="Rossmann-like_a/b/a_fold"/>
</dbReference>
<accession>A0A6L2Q538</accession>
<dbReference type="SUPFAM" id="SSF53383">
    <property type="entry name" value="PLP-dependent transferases"/>
    <property type="match status" value="1"/>
</dbReference>
<feature type="domain" description="Aminotransferase class V" evidence="2">
    <location>
        <begin position="66"/>
        <end position="478"/>
    </location>
</feature>
<reference evidence="5" key="1">
    <citation type="submission" date="2020-01" db="EMBL/GenBank/DDBJ databases">
        <title>Draft genome sequence of the Termite Coptotermes fromosanus.</title>
        <authorList>
            <person name="Itakura S."/>
            <person name="Yosikawa Y."/>
            <person name="Umezawa K."/>
        </authorList>
    </citation>
    <scope>NUCLEOTIDE SEQUENCE [LARGE SCALE GENOMIC DNA]</scope>
</reference>
<protein>
    <recommendedName>
        <fullName evidence="6">Aminotransferase class V domain-containing protein</fullName>
    </recommendedName>
</protein>
<dbReference type="Gene3D" id="3.40.640.10">
    <property type="entry name" value="Type I PLP-dependent aspartate aminotransferase-like (Major domain)"/>
    <property type="match status" value="1"/>
</dbReference>
<sequence>MNSKKTYGNRKFYALPDEYPLRGTKVRATQSGKKNEDAAKLIKYIDDNVVGKNTTFSGPYGRRKVVYCDYTASGRSLQFIEDYILREVLPSYGNTHTTTSITSLQSTLFRHEARDIFRNGVHASEHDVVIFAGHGCTGAVHKLIHALNLSEQPVVFVGPCEHHSNLLPWREKGAKIVRIAERRDGLLDLDDLEQQLQQHQGTGRQLIGCFSAASNITGILADDVATTLLLHQYGALAFWDYAAAAPYVKLDMNPFLPGVDERAVCKDAMFFSVHKFIGGVQTPGILIAKKALFKNVAPNGCGGGTVFFVTRGNHRYLQDTELREEGGTAAIVESVRAGLVMQLKETIGVQAIMAREEKISRMVLAHIRTIPELILLGPSSQSVKRLPIFSFMVRHPRGTFLHHNFVCTVLNDVFGIQARGGCACAGPYAQDLLGIDEDLAQEYEAVLLEDSEEHSSFEMLRPGFARISLPFFMSDSEVAYVLEALKMVATEAWKLLPQYILNPETGEWRHHTNTVFRDRKWLGSIHYVDGKMTVNERRVSGIGTFPPQDYADCLQTARNIFNKARKMAQRYPLADQCVMFDERTNRLRWFMLPSEAQDLLLGNSQNVKHDVPFDPVEYCGSRGSVTEVHPTNTNGIARHNSLPCTDHTKSESTMASNVSAVYPPVLNISSGSEGCLYKYEPKSHTDCQGPVRFAVGEAMNPAAVMTKPPPVMTEIITNELYPPRTRCHSLGSSTGISPGILSPQTVARLGAGIISAGDLKQQQCSCSSQTDLHSLELDSLPSMNLLQFGASSVTDCSTVGRSSPTVSSVSAQSPEDLQAYVKEVTKELATEIKSEIREVISKVEDVLSESTDSSGETCSSFHQQLANSSLDKLHSSSGECARSDSVSANDIAEYLMEVSREMACEVKSEIREMVNAVDVLISPDVQSHEEKSSCAVSPVDTPGSYPGIAACLNTKLGELSGERTQSSECSSDETVIHTFSVEPKTGQAAANGTRATETEEEAEDITASSRQCCQMRSTINSISSQDSGINLTFQESDPSSHGTSERTGSELASGHACKMNNFSDSSSSSNTGGGANLGTSEHQLVSVPSDCASGACFMSQKTRAQQDVSDAIKPSCKVTRWHCPPKSIWKPAVEALQEFDMIRDGDRVMVCLSGGKDSLSLLHTLHQYQFYAKSKGINFTLGAATVDPGSSAYDPRPLVPYLKALGVHYLYEEQAILHQAATLEKGCKSVCSFCSRMKRGRLYAAARRHDYNVLALGQHLDDLAESFLMSTFHNGRLRTMKAHYYIRERDLRVIRPFVYVREKSLRQFAESRDLPVIPENCPACFEAPKERHRTKQLLAQQEILFPRLFWSFRSALHPLISFRHTGEESRAYTRHKKQSQSRGLQPNSDDLSSETDEEPVL</sequence>
<keyword evidence="5" id="KW-1185">Reference proteome</keyword>
<dbReference type="InterPro" id="IPR015424">
    <property type="entry name" value="PyrdxlP-dep_Trfase"/>
</dbReference>
<comment type="caution">
    <text evidence="4">The sequence shown here is derived from an EMBL/GenBank/DDBJ whole genome shotgun (WGS) entry which is preliminary data.</text>
</comment>
<evidence type="ECO:0000313" key="5">
    <source>
        <dbReference type="Proteomes" id="UP000502823"/>
    </source>
</evidence>
<feature type="region of interest" description="Disordered" evidence="1">
    <location>
        <begin position="983"/>
        <end position="1010"/>
    </location>
</feature>
<evidence type="ECO:0000256" key="1">
    <source>
        <dbReference type="SAM" id="MobiDB-lite"/>
    </source>
</evidence>
<dbReference type="GO" id="GO:0016740">
    <property type="term" value="F:transferase activity"/>
    <property type="evidence" value="ECO:0007669"/>
    <property type="project" value="UniProtKB-ARBA"/>
</dbReference>
<dbReference type="OrthoDB" id="420046at2759"/>
<feature type="domain" description="tRNA(Ile)-lysidine/2-thiocytidine synthase N-terminal" evidence="3">
    <location>
        <begin position="1148"/>
        <end position="1315"/>
    </location>
</feature>
<dbReference type="Pfam" id="PF00266">
    <property type="entry name" value="Aminotran_5"/>
    <property type="match status" value="1"/>
</dbReference>
<proteinExistence type="predicted"/>
<dbReference type="CDD" id="cd24138">
    <property type="entry name" value="TtcA-like"/>
    <property type="match status" value="1"/>
</dbReference>
<dbReference type="PANTHER" id="PTHR43686:SF1">
    <property type="entry name" value="AMINOTRAN_5 DOMAIN-CONTAINING PROTEIN"/>
    <property type="match status" value="1"/>
</dbReference>
<dbReference type="SUPFAM" id="SSF52402">
    <property type="entry name" value="Adenine nucleotide alpha hydrolases-like"/>
    <property type="match status" value="1"/>
</dbReference>